<proteinExistence type="predicted"/>
<dbReference type="EMBL" id="ML975247">
    <property type="protein sequence ID" value="KAF1839022.1"/>
    <property type="molecule type" value="Genomic_DNA"/>
</dbReference>
<dbReference type="AlphaFoldDB" id="A0A6A5KS58"/>
<reference evidence="1" key="1">
    <citation type="submission" date="2020-01" db="EMBL/GenBank/DDBJ databases">
        <authorList>
            <consortium name="DOE Joint Genome Institute"/>
            <person name="Haridas S."/>
            <person name="Albert R."/>
            <person name="Binder M."/>
            <person name="Bloem J."/>
            <person name="Labutti K."/>
            <person name="Salamov A."/>
            <person name="Andreopoulos B."/>
            <person name="Baker S.E."/>
            <person name="Barry K."/>
            <person name="Bills G."/>
            <person name="Bluhm B.H."/>
            <person name="Cannon C."/>
            <person name="Castanera R."/>
            <person name="Culley D.E."/>
            <person name="Daum C."/>
            <person name="Ezra D."/>
            <person name="Gonzalez J.B."/>
            <person name="Henrissat B."/>
            <person name="Kuo A."/>
            <person name="Liang C."/>
            <person name="Lipzen A."/>
            <person name="Lutzoni F."/>
            <person name="Magnuson J."/>
            <person name="Mondo S."/>
            <person name="Nolan M."/>
            <person name="Ohm R."/>
            <person name="Pangilinan J."/>
            <person name="Park H.-J."/>
            <person name="Ramirez L."/>
            <person name="Alfaro M."/>
            <person name="Sun H."/>
            <person name="Tritt A."/>
            <person name="Yoshinaga Y."/>
            <person name="Zwiers L.-H."/>
            <person name="Turgeon B.G."/>
            <person name="Goodwin S.B."/>
            <person name="Spatafora J.W."/>
            <person name="Crous P.W."/>
            <person name="Grigoriev I.V."/>
        </authorList>
    </citation>
    <scope>NUCLEOTIDE SEQUENCE</scope>
    <source>
        <strain evidence="1">P77</strain>
    </source>
</reference>
<organism evidence="1 2">
    <name type="scientific">Decorospora gaudefroyi</name>
    <dbReference type="NCBI Taxonomy" id="184978"/>
    <lineage>
        <taxon>Eukaryota</taxon>
        <taxon>Fungi</taxon>
        <taxon>Dikarya</taxon>
        <taxon>Ascomycota</taxon>
        <taxon>Pezizomycotina</taxon>
        <taxon>Dothideomycetes</taxon>
        <taxon>Pleosporomycetidae</taxon>
        <taxon>Pleosporales</taxon>
        <taxon>Pleosporineae</taxon>
        <taxon>Pleosporaceae</taxon>
        <taxon>Decorospora</taxon>
    </lineage>
</organism>
<evidence type="ECO:0000313" key="2">
    <source>
        <dbReference type="Proteomes" id="UP000800040"/>
    </source>
</evidence>
<protein>
    <submittedName>
        <fullName evidence="1">Uncharacterized protein</fullName>
    </submittedName>
</protein>
<sequence>MYLEVLQHCPKSSPQAIPMSMASINIWPWHPTNTVRGGSSCLRTSSLSLYFCQCLGKVSSVSHSFSKSFPSSHFPSFSSSVVSISHFQQSSPESPFSSFLQPFPTSPSQSRSFFFFLCHFLSTLTHFIMALGWYRHLASTPPSITSHHNISTHQNQYRVQIRLPVSTCMERCDRSWSLGFWFLIYLFTDVWSS</sequence>
<keyword evidence="2" id="KW-1185">Reference proteome</keyword>
<accession>A0A6A5KS58</accession>
<dbReference type="Proteomes" id="UP000800040">
    <property type="component" value="Unassembled WGS sequence"/>
</dbReference>
<gene>
    <name evidence="1" type="ORF">BDW02DRAFT_273677</name>
</gene>
<evidence type="ECO:0000313" key="1">
    <source>
        <dbReference type="EMBL" id="KAF1839022.1"/>
    </source>
</evidence>
<name>A0A6A5KS58_9PLEO</name>